<gene>
    <name evidence="6" type="ORF">CSUI_000383</name>
</gene>
<dbReference type="GO" id="GO:0000931">
    <property type="term" value="C:gamma-tubulin ring complex"/>
    <property type="evidence" value="ECO:0007669"/>
    <property type="project" value="InterPro"/>
</dbReference>
<evidence type="ECO:0008006" key="8">
    <source>
        <dbReference type="Google" id="ProtNLM"/>
    </source>
</evidence>
<keyword evidence="4" id="KW-0206">Cytoskeleton</keyword>
<proteinExistence type="inferred from homology"/>
<dbReference type="PANTHER" id="PTHR28520:SF2">
    <property type="entry name" value="MITOTIC-SPINDLE ORGANIZING PROTEIN 1"/>
    <property type="match status" value="1"/>
</dbReference>
<dbReference type="Pfam" id="PF12554">
    <property type="entry name" value="MOZART1"/>
    <property type="match status" value="1"/>
</dbReference>
<dbReference type="GO" id="GO:0005819">
    <property type="term" value="C:spindle"/>
    <property type="evidence" value="ECO:0007669"/>
    <property type="project" value="TreeGrafter"/>
</dbReference>
<keyword evidence="7" id="KW-1185">Reference proteome</keyword>
<dbReference type="PANTHER" id="PTHR28520">
    <property type="entry name" value="MITOTIC-SPINDLE ORGANIZING PROTEIN 1"/>
    <property type="match status" value="1"/>
</dbReference>
<organism evidence="6 7">
    <name type="scientific">Cystoisospora suis</name>
    <dbReference type="NCBI Taxonomy" id="483139"/>
    <lineage>
        <taxon>Eukaryota</taxon>
        <taxon>Sar</taxon>
        <taxon>Alveolata</taxon>
        <taxon>Apicomplexa</taxon>
        <taxon>Conoidasida</taxon>
        <taxon>Coccidia</taxon>
        <taxon>Eucoccidiorida</taxon>
        <taxon>Eimeriorina</taxon>
        <taxon>Sarcocystidae</taxon>
        <taxon>Cystoisospora</taxon>
    </lineage>
</organism>
<evidence type="ECO:0000256" key="1">
    <source>
        <dbReference type="ARBA" id="ARBA00004267"/>
    </source>
</evidence>
<feature type="region of interest" description="Disordered" evidence="5">
    <location>
        <begin position="1"/>
        <end position="33"/>
    </location>
</feature>
<keyword evidence="3" id="KW-0963">Cytoplasm</keyword>
<evidence type="ECO:0000256" key="5">
    <source>
        <dbReference type="SAM" id="MobiDB-lite"/>
    </source>
</evidence>
<dbReference type="OrthoDB" id="329833at2759"/>
<comment type="caution">
    <text evidence="6">The sequence shown here is derived from an EMBL/GenBank/DDBJ whole genome shotgun (WGS) entry which is preliminary data.</text>
</comment>
<comment type="similarity">
    <text evidence="2">Belongs to the MOZART1 family.</text>
</comment>
<comment type="subcellular location">
    <subcellularLocation>
        <location evidence="1">Cytoplasm</location>
        <location evidence="1">Cytoskeleton</location>
        <location evidence="1">Microtubule organizing center</location>
    </subcellularLocation>
</comment>
<dbReference type="GO" id="GO:0033566">
    <property type="term" value="P:gamma-tubulin complex localization"/>
    <property type="evidence" value="ECO:0007669"/>
    <property type="project" value="InterPro"/>
</dbReference>
<evidence type="ECO:0000256" key="2">
    <source>
        <dbReference type="ARBA" id="ARBA00011015"/>
    </source>
</evidence>
<dbReference type="RefSeq" id="XP_067927411.1">
    <property type="nucleotide sequence ID" value="XM_068060617.1"/>
</dbReference>
<dbReference type="GO" id="GO:0031021">
    <property type="term" value="C:interphase microtubule organizing center"/>
    <property type="evidence" value="ECO:0007669"/>
    <property type="project" value="TreeGrafter"/>
</dbReference>
<evidence type="ECO:0000313" key="6">
    <source>
        <dbReference type="EMBL" id="PHJ25765.1"/>
    </source>
</evidence>
<name>A0A2C6LGK0_9APIC</name>
<evidence type="ECO:0000256" key="3">
    <source>
        <dbReference type="ARBA" id="ARBA00022490"/>
    </source>
</evidence>
<dbReference type="Proteomes" id="UP000221165">
    <property type="component" value="Unassembled WGS sequence"/>
</dbReference>
<dbReference type="EMBL" id="MIGC01000165">
    <property type="protein sequence ID" value="PHJ25765.1"/>
    <property type="molecule type" value="Genomic_DNA"/>
</dbReference>
<protein>
    <recommendedName>
        <fullName evidence="8">Mitotic-spindle organizing protein 1</fullName>
    </recommendedName>
</protein>
<dbReference type="GO" id="GO:0051415">
    <property type="term" value="P:microtubule nucleation by interphase microtubule organizing center"/>
    <property type="evidence" value="ECO:0007669"/>
    <property type="project" value="TreeGrafter"/>
</dbReference>
<dbReference type="InterPro" id="IPR022214">
    <property type="entry name" value="MZT1"/>
</dbReference>
<evidence type="ECO:0000256" key="4">
    <source>
        <dbReference type="ARBA" id="ARBA00023212"/>
    </source>
</evidence>
<dbReference type="VEuPathDB" id="ToxoDB:CSUI_000383"/>
<dbReference type="GO" id="GO:0090307">
    <property type="term" value="P:mitotic spindle assembly"/>
    <property type="evidence" value="ECO:0007669"/>
    <property type="project" value="TreeGrafter"/>
</dbReference>
<dbReference type="GeneID" id="94423828"/>
<evidence type="ECO:0000313" key="7">
    <source>
        <dbReference type="Proteomes" id="UP000221165"/>
    </source>
</evidence>
<sequence length="100" mass="10818">MVSTRQPGQASPGERATGCSLRTDGSDTDSDPRETMEVLMEISTLLNTGLDRATLQILVELVEQGIHPEALARVILELRRELTAVRGKEQNSASSTSAPR</sequence>
<reference evidence="6 7" key="1">
    <citation type="journal article" date="2017" name="Int. J. Parasitol.">
        <title>The genome of the protozoan parasite Cystoisospora suis and a reverse vaccinology approach to identify vaccine candidates.</title>
        <authorList>
            <person name="Palmieri N."/>
            <person name="Shrestha A."/>
            <person name="Ruttkowski B."/>
            <person name="Beck T."/>
            <person name="Vogl C."/>
            <person name="Tomley F."/>
            <person name="Blake D.P."/>
            <person name="Joachim A."/>
        </authorList>
    </citation>
    <scope>NUCLEOTIDE SEQUENCE [LARGE SCALE GENOMIC DNA]</scope>
    <source>
        <strain evidence="6 7">Wien I</strain>
    </source>
</reference>
<accession>A0A2C6LGK0</accession>
<dbReference type="AlphaFoldDB" id="A0A2C6LGK0"/>